<feature type="domain" description="GAF" evidence="2">
    <location>
        <begin position="51"/>
        <end position="157"/>
    </location>
</feature>
<evidence type="ECO:0000259" key="2">
    <source>
        <dbReference type="Pfam" id="PF13185"/>
    </source>
</evidence>
<dbReference type="InterPro" id="IPR029016">
    <property type="entry name" value="GAF-like_dom_sf"/>
</dbReference>
<evidence type="ECO:0000313" key="3">
    <source>
        <dbReference type="EMBL" id="QUH27551.1"/>
    </source>
</evidence>
<dbReference type="AlphaFoldDB" id="A0A8J8SAR2"/>
<dbReference type="InterPro" id="IPR051330">
    <property type="entry name" value="Phosphatase_reg/MetRdx"/>
</dbReference>
<dbReference type="SUPFAM" id="SSF55781">
    <property type="entry name" value="GAF domain-like"/>
    <property type="match status" value="1"/>
</dbReference>
<evidence type="ECO:0000313" key="4">
    <source>
        <dbReference type="Proteomes" id="UP000677305"/>
    </source>
</evidence>
<gene>
    <name evidence="3" type="ORF">HYG85_00895</name>
</gene>
<dbReference type="RefSeq" id="WP_212691903.1">
    <property type="nucleotide sequence ID" value="NZ_CP058561.1"/>
</dbReference>
<organism evidence="3 4">
    <name type="scientific">Vallitalea guaymasensis</name>
    <dbReference type="NCBI Taxonomy" id="1185412"/>
    <lineage>
        <taxon>Bacteria</taxon>
        <taxon>Bacillati</taxon>
        <taxon>Bacillota</taxon>
        <taxon>Clostridia</taxon>
        <taxon>Lachnospirales</taxon>
        <taxon>Vallitaleaceae</taxon>
        <taxon>Vallitalea</taxon>
    </lineage>
</organism>
<dbReference type="PANTHER" id="PTHR21021:SF15">
    <property type="entry name" value="FREE METHIONINE-R-SULFOXIDE REDUCTASE"/>
    <property type="match status" value="1"/>
</dbReference>
<dbReference type="GO" id="GO:0033745">
    <property type="term" value="F:L-methionine-(R)-S-oxide reductase activity"/>
    <property type="evidence" value="ECO:0007669"/>
    <property type="project" value="TreeGrafter"/>
</dbReference>
<evidence type="ECO:0000256" key="1">
    <source>
        <dbReference type="ARBA" id="ARBA00038454"/>
    </source>
</evidence>
<dbReference type="PANTHER" id="PTHR21021">
    <property type="entry name" value="GAF/PUTATIVE CYTOSKELETAL PROTEIN"/>
    <property type="match status" value="1"/>
</dbReference>
<dbReference type="GO" id="GO:0005829">
    <property type="term" value="C:cytosol"/>
    <property type="evidence" value="ECO:0007669"/>
    <property type="project" value="TreeGrafter"/>
</dbReference>
<dbReference type="Proteomes" id="UP000677305">
    <property type="component" value="Chromosome"/>
</dbReference>
<dbReference type="EMBL" id="CP058561">
    <property type="protein sequence ID" value="QUH27551.1"/>
    <property type="molecule type" value="Genomic_DNA"/>
</dbReference>
<dbReference type="Pfam" id="PF13185">
    <property type="entry name" value="GAF_2"/>
    <property type="match status" value="1"/>
</dbReference>
<dbReference type="FunFam" id="3.30.450.40:FF:000008">
    <property type="entry name" value="GAF domain-containing proteins"/>
    <property type="match status" value="1"/>
</dbReference>
<accession>A0A8J8SAR2</accession>
<dbReference type="Gene3D" id="3.30.450.40">
    <property type="match status" value="1"/>
</dbReference>
<keyword evidence="4" id="KW-1185">Reference proteome</keyword>
<comment type="similarity">
    <text evidence="1">Belongs to the free Met sulfoxide reductase family.</text>
</comment>
<dbReference type="KEGG" id="vgu:HYG85_00895"/>
<reference evidence="3 4" key="1">
    <citation type="submission" date="2020-07" db="EMBL/GenBank/DDBJ databases">
        <title>Vallitalea guaymasensis genome.</title>
        <authorList>
            <person name="Postec A."/>
        </authorList>
    </citation>
    <scope>NUCLEOTIDE SEQUENCE [LARGE SCALE GENOMIC DNA]</scope>
    <source>
        <strain evidence="3 4">Ra1766G1</strain>
    </source>
</reference>
<sequence>MFQIDDFSFNTKKEFYDNIICNAKGLMYEERDKIANLANISALLFYTMEKINWVGFYLYKNDELVLGPFQGKPACIRIKIGKGVCGTAAKSRKTQIVPDVHEFQGHIPCDGDTNSEIVIPIVVDNKLIGVLDIDSPITNRFDVTDSEYLNKLVSLITDSCDWNE</sequence>
<protein>
    <submittedName>
        <fullName evidence="3">GAF domain-containing protein</fullName>
    </submittedName>
</protein>
<proteinExistence type="inferred from homology"/>
<name>A0A8J8SAR2_9FIRM</name>
<dbReference type="InterPro" id="IPR003018">
    <property type="entry name" value="GAF"/>
</dbReference>